<evidence type="ECO:0000313" key="4">
    <source>
        <dbReference type="Proteomes" id="UP000010471"/>
    </source>
</evidence>
<keyword evidence="1" id="KW-0472">Membrane</keyword>
<gene>
    <name evidence="3" type="ORF">Mic7113_4103</name>
</gene>
<evidence type="ECO:0000313" key="3">
    <source>
        <dbReference type="EMBL" id="AFZ19805.1"/>
    </source>
</evidence>
<dbReference type="HOGENOM" id="CLU_1325109_0_0_3"/>
<dbReference type="AlphaFoldDB" id="K9WHA7"/>
<dbReference type="eggNOG" id="COG1308">
    <property type="taxonomic scope" value="Bacteria"/>
</dbReference>
<name>K9WHA7_9CYAN</name>
<dbReference type="KEGG" id="mic:Mic7113_4103"/>
<proteinExistence type="predicted"/>
<dbReference type="InterPro" id="IPR025642">
    <property type="entry name" value="DUF4342"/>
</dbReference>
<keyword evidence="1" id="KW-1133">Transmembrane helix</keyword>
<keyword evidence="1" id="KW-0812">Transmembrane</keyword>
<dbReference type="STRING" id="1173027.Mic7113_4103"/>
<organism evidence="3 4">
    <name type="scientific">Allocoleopsis franciscana PCC 7113</name>
    <dbReference type="NCBI Taxonomy" id="1173027"/>
    <lineage>
        <taxon>Bacteria</taxon>
        <taxon>Bacillati</taxon>
        <taxon>Cyanobacteriota</taxon>
        <taxon>Cyanophyceae</taxon>
        <taxon>Coleofasciculales</taxon>
        <taxon>Coleofasciculaceae</taxon>
        <taxon>Allocoleopsis</taxon>
        <taxon>Allocoleopsis franciscana</taxon>
    </lineage>
</organism>
<feature type="transmembrane region" description="Helical" evidence="1">
    <location>
        <begin position="173"/>
        <end position="197"/>
    </location>
</feature>
<feature type="domain" description="DUF4342" evidence="2">
    <location>
        <begin position="125"/>
        <end position="205"/>
    </location>
</feature>
<dbReference type="Pfam" id="PF14242">
    <property type="entry name" value="DUF4342"/>
    <property type="match status" value="1"/>
</dbReference>
<keyword evidence="4" id="KW-1185">Reference proteome</keyword>
<dbReference type="EMBL" id="CP003630">
    <property type="protein sequence ID" value="AFZ19805.1"/>
    <property type="molecule type" value="Genomic_DNA"/>
</dbReference>
<sequence length="207" mass="22438">MNQLDALIFPHFRGVIPHGGGRHEAEIKAMPRTIGGNAQSTLAHLTGLDPPIAGSLLLSIKVILYMEKLFHLLPSTENLTMNEPVDRPEEKVEWLEVKTTTGDETATTVEVETNLDSTGVGTEEKVRVEEFSISGDDLVAKVRELIHQGNIRRITIKNEEERILIEIPLTAGVVGGVIAATLFPIVAAVGAIGALVARLKVVIEKVE</sequence>
<protein>
    <recommendedName>
        <fullName evidence="2">DUF4342 domain-containing protein</fullName>
    </recommendedName>
</protein>
<evidence type="ECO:0000259" key="2">
    <source>
        <dbReference type="Pfam" id="PF14242"/>
    </source>
</evidence>
<accession>K9WHA7</accession>
<evidence type="ECO:0000256" key="1">
    <source>
        <dbReference type="SAM" id="Phobius"/>
    </source>
</evidence>
<reference evidence="3 4" key="1">
    <citation type="submission" date="2012-06" db="EMBL/GenBank/DDBJ databases">
        <title>Finished chromosome of genome of Microcoleus sp. PCC 7113.</title>
        <authorList>
            <consortium name="US DOE Joint Genome Institute"/>
            <person name="Gugger M."/>
            <person name="Coursin T."/>
            <person name="Rippka R."/>
            <person name="Tandeau De Marsac N."/>
            <person name="Huntemann M."/>
            <person name="Wei C.-L."/>
            <person name="Han J."/>
            <person name="Detter J.C."/>
            <person name="Han C."/>
            <person name="Tapia R."/>
            <person name="Chen A."/>
            <person name="Kyrpides N."/>
            <person name="Mavromatis K."/>
            <person name="Markowitz V."/>
            <person name="Szeto E."/>
            <person name="Ivanova N."/>
            <person name="Pagani I."/>
            <person name="Pati A."/>
            <person name="Goodwin L."/>
            <person name="Nordberg H.P."/>
            <person name="Cantor M.N."/>
            <person name="Hua S.X."/>
            <person name="Woyke T."/>
            <person name="Kerfeld C.A."/>
        </authorList>
    </citation>
    <scope>NUCLEOTIDE SEQUENCE [LARGE SCALE GENOMIC DNA]</scope>
    <source>
        <strain evidence="3 4">PCC 7113</strain>
    </source>
</reference>
<dbReference type="Proteomes" id="UP000010471">
    <property type="component" value="Chromosome"/>
</dbReference>